<sequence length="125" mass="14443">MMQARKTKYDVMGLTETRRHQHLHAAYDSGEELFLGACDSRRDFDKPDGSRKLLERPANLPRTGEEDDGHLWTRIPLDTGIVFRHERLTPANKLTIELTTRRQEDYCIRSGSEALIESRKSNAMD</sequence>
<evidence type="ECO:0000313" key="3">
    <source>
        <dbReference type="Proteomes" id="UP000050761"/>
    </source>
</evidence>
<dbReference type="WBParaSite" id="HPBE_0002007701-mRNA-1">
    <property type="protein sequence ID" value="HPBE_0002007701-mRNA-1"/>
    <property type="gene ID" value="HPBE_0002007701"/>
</dbReference>
<reference evidence="2 3" key="1">
    <citation type="submission" date="2018-11" db="EMBL/GenBank/DDBJ databases">
        <authorList>
            <consortium name="Pathogen Informatics"/>
        </authorList>
    </citation>
    <scope>NUCLEOTIDE SEQUENCE [LARGE SCALE GENOMIC DNA]</scope>
</reference>
<evidence type="ECO:0000313" key="4">
    <source>
        <dbReference type="WBParaSite" id="HPBE_0002007701-mRNA-1"/>
    </source>
</evidence>
<gene>
    <name evidence="2" type="ORF">HPBE_LOCUS20076</name>
</gene>
<organism evidence="3 4">
    <name type="scientific">Heligmosomoides polygyrus</name>
    <name type="common">Parasitic roundworm</name>
    <dbReference type="NCBI Taxonomy" id="6339"/>
    <lineage>
        <taxon>Eukaryota</taxon>
        <taxon>Metazoa</taxon>
        <taxon>Ecdysozoa</taxon>
        <taxon>Nematoda</taxon>
        <taxon>Chromadorea</taxon>
        <taxon>Rhabditida</taxon>
        <taxon>Rhabditina</taxon>
        <taxon>Rhabditomorpha</taxon>
        <taxon>Strongyloidea</taxon>
        <taxon>Heligmosomidae</taxon>
        <taxon>Heligmosomoides</taxon>
    </lineage>
</organism>
<name>A0A183GCZ4_HELPZ</name>
<accession>A0A3P8AUG1</accession>
<feature type="region of interest" description="Disordered" evidence="1">
    <location>
        <begin position="42"/>
        <end position="71"/>
    </location>
</feature>
<feature type="compositionally biased region" description="Basic and acidic residues" evidence="1">
    <location>
        <begin position="42"/>
        <end position="55"/>
    </location>
</feature>
<evidence type="ECO:0000313" key="2">
    <source>
        <dbReference type="EMBL" id="VDP18132.1"/>
    </source>
</evidence>
<keyword evidence="3" id="KW-1185">Reference proteome</keyword>
<reference evidence="4" key="2">
    <citation type="submission" date="2019-09" db="UniProtKB">
        <authorList>
            <consortium name="WormBaseParasite"/>
        </authorList>
    </citation>
    <scope>IDENTIFICATION</scope>
</reference>
<dbReference type="Proteomes" id="UP000050761">
    <property type="component" value="Unassembled WGS sequence"/>
</dbReference>
<protein>
    <submittedName>
        <fullName evidence="4">Proteasome accessory factor PafA2</fullName>
    </submittedName>
</protein>
<dbReference type="EMBL" id="UZAH01031840">
    <property type="protein sequence ID" value="VDP18132.1"/>
    <property type="molecule type" value="Genomic_DNA"/>
</dbReference>
<proteinExistence type="predicted"/>
<accession>A0A183GCZ4</accession>
<dbReference type="AlphaFoldDB" id="A0A183GCZ4"/>
<evidence type="ECO:0000256" key="1">
    <source>
        <dbReference type="SAM" id="MobiDB-lite"/>
    </source>
</evidence>